<reference evidence="2" key="1">
    <citation type="submission" date="2016-06" db="EMBL/GenBank/DDBJ databases">
        <title>Parallel loss of symbiosis genes in relatives of nitrogen-fixing non-legume Parasponia.</title>
        <authorList>
            <person name="Van Velzen R."/>
            <person name="Holmer R."/>
            <person name="Bu F."/>
            <person name="Rutten L."/>
            <person name="Van Zeijl A."/>
            <person name="Liu W."/>
            <person name="Santuari L."/>
            <person name="Cao Q."/>
            <person name="Sharma T."/>
            <person name="Shen D."/>
            <person name="Roswanjaya Y."/>
            <person name="Wardhani T."/>
            <person name="Kalhor M.S."/>
            <person name="Jansen J."/>
            <person name="Van den Hoogen J."/>
            <person name="Gungor B."/>
            <person name="Hartog M."/>
            <person name="Hontelez J."/>
            <person name="Verver J."/>
            <person name="Yang W.-C."/>
            <person name="Schijlen E."/>
            <person name="Repin R."/>
            <person name="Schilthuizen M."/>
            <person name="Schranz E."/>
            <person name="Heidstra R."/>
            <person name="Miyata K."/>
            <person name="Fedorova E."/>
            <person name="Kohlen W."/>
            <person name="Bisseling T."/>
            <person name="Smit S."/>
            <person name="Geurts R."/>
        </authorList>
    </citation>
    <scope>NUCLEOTIDE SEQUENCE [LARGE SCALE GENOMIC DNA]</scope>
    <source>
        <strain evidence="2">cv. RG33-2</strain>
    </source>
</reference>
<dbReference type="AlphaFoldDB" id="A0A2P5F0Q2"/>
<name>A0A2P5F0Q2_TREOI</name>
<sequence>MTNTPYTMLYHSVNKSWVFWYMQGEYSECSRGLIRVMSVLQHGISDGCKCGSSATRIRPRKHQLVGPMGFKDGFQRVAQWA</sequence>
<accession>A0A2P5F0Q2</accession>
<organism evidence="1 2">
    <name type="scientific">Trema orientale</name>
    <name type="common">Charcoal tree</name>
    <name type="synonym">Celtis orientalis</name>
    <dbReference type="NCBI Taxonomy" id="63057"/>
    <lineage>
        <taxon>Eukaryota</taxon>
        <taxon>Viridiplantae</taxon>
        <taxon>Streptophyta</taxon>
        <taxon>Embryophyta</taxon>
        <taxon>Tracheophyta</taxon>
        <taxon>Spermatophyta</taxon>
        <taxon>Magnoliopsida</taxon>
        <taxon>eudicotyledons</taxon>
        <taxon>Gunneridae</taxon>
        <taxon>Pentapetalae</taxon>
        <taxon>rosids</taxon>
        <taxon>fabids</taxon>
        <taxon>Rosales</taxon>
        <taxon>Cannabaceae</taxon>
        <taxon>Trema</taxon>
    </lineage>
</organism>
<dbReference type="Proteomes" id="UP000237000">
    <property type="component" value="Unassembled WGS sequence"/>
</dbReference>
<dbReference type="EMBL" id="JXTC01000075">
    <property type="protein sequence ID" value="PON91377.1"/>
    <property type="molecule type" value="Genomic_DNA"/>
</dbReference>
<proteinExistence type="predicted"/>
<dbReference type="OrthoDB" id="10309424at2759"/>
<keyword evidence="2" id="KW-1185">Reference proteome</keyword>
<evidence type="ECO:0000313" key="1">
    <source>
        <dbReference type="EMBL" id="PON91377.1"/>
    </source>
</evidence>
<comment type="caution">
    <text evidence="1">The sequence shown here is derived from an EMBL/GenBank/DDBJ whole genome shotgun (WGS) entry which is preliminary data.</text>
</comment>
<dbReference type="InParanoid" id="A0A2P5F0Q2"/>
<gene>
    <name evidence="1" type="ORF">TorRG33x02_129400</name>
</gene>
<protein>
    <submittedName>
        <fullName evidence="1">Uncharacterized protein</fullName>
    </submittedName>
</protein>
<evidence type="ECO:0000313" key="2">
    <source>
        <dbReference type="Proteomes" id="UP000237000"/>
    </source>
</evidence>